<keyword evidence="2" id="KW-0812">Transmembrane</keyword>
<keyword evidence="4" id="KW-1185">Reference proteome</keyword>
<reference evidence="3 4" key="1">
    <citation type="journal article" date="2024" name="J Genomics">
        <title>Draft genome sequencing and assembly of Favolaschia claudopus CIRM-BRFM 2984 isolated from oak limbs.</title>
        <authorList>
            <person name="Navarro D."/>
            <person name="Drula E."/>
            <person name="Chaduli D."/>
            <person name="Cazenave R."/>
            <person name="Ahrendt S."/>
            <person name="Wang J."/>
            <person name="Lipzen A."/>
            <person name="Daum C."/>
            <person name="Barry K."/>
            <person name="Grigoriev I.V."/>
            <person name="Favel A."/>
            <person name="Rosso M.N."/>
            <person name="Martin F."/>
        </authorList>
    </citation>
    <scope>NUCLEOTIDE SEQUENCE [LARGE SCALE GENOMIC DNA]</scope>
    <source>
        <strain evidence="3 4">CIRM-BRFM 2984</strain>
    </source>
</reference>
<accession>A0AAV9ZS78</accession>
<name>A0AAV9ZS78_9AGAR</name>
<gene>
    <name evidence="3" type="ORF">R3P38DRAFT_2572358</name>
</gene>
<feature type="transmembrane region" description="Helical" evidence="2">
    <location>
        <begin position="191"/>
        <end position="208"/>
    </location>
</feature>
<feature type="region of interest" description="Disordered" evidence="1">
    <location>
        <begin position="1"/>
        <end position="23"/>
    </location>
</feature>
<dbReference type="AlphaFoldDB" id="A0AAV9ZS78"/>
<evidence type="ECO:0000313" key="3">
    <source>
        <dbReference type="EMBL" id="KAK6989013.1"/>
    </source>
</evidence>
<organism evidence="3 4">
    <name type="scientific">Favolaschia claudopus</name>
    <dbReference type="NCBI Taxonomy" id="2862362"/>
    <lineage>
        <taxon>Eukaryota</taxon>
        <taxon>Fungi</taxon>
        <taxon>Dikarya</taxon>
        <taxon>Basidiomycota</taxon>
        <taxon>Agaricomycotina</taxon>
        <taxon>Agaricomycetes</taxon>
        <taxon>Agaricomycetidae</taxon>
        <taxon>Agaricales</taxon>
        <taxon>Marasmiineae</taxon>
        <taxon>Mycenaceae</taxon>
        <taxon>Favolaschia</taxon>
    </lineage>
</organism>
<dbReference type="Proteomes" id="UP001362999">
    <property type="component" value="Unassembled WGS sequence"/>
</dbReference>
<evidence type="ECO:0000313" key="4">
    <source>
        <dbReference type="Proteomes" id="UP001362999"/>
    </source>
</evidence>
<keyword evidence="2" id="KW-0472">Membrane</keyword>
<evidence type="ECO:0000256" key="1">
    <source>
        <dbReference type="SAM" id="MobiDB-lite"/>
    </source>
</evidence>
<dbReference type="EMBL" id="JAWWNJ010000118">
    <property type="protein sequence ID" value="KAK6989013.1"/>
    <property type="molecule type" value="Genomic_DNA"/>
</dbReference>
<proteinExistence type="predicted"/>
<feature type="transmembrane region" description="Helical" evidence="2">
    <location>
        <begin position="151"/>
        <end position="171"/>
    </location>
</feature>
<evidence type="ECO:0000256" key="2">
    <source>
        <dbReference type="SAM" id="Phobius"/>
    </source>
</evidence>
<protein>
    <submittedName>
        <fullName evidence="3">Uncharacterized protein</fullName>
    </submittedName>
</protein>
<feature type="transmembrane region" description="Helical" evidence="2">
    <location>
        <begin position="229"/>
        <end position="250"/>
    </location>
</feature>
<sequence>MPEEREAAASGKQAQESFKAAQEAGEDFVLEDIAVDATGKEALRPDAPERAKQGLVYCLDATSDIRRGQSKHQTEVYPPTLRATSDNPTPPSLSTLVLEDVTYTHRALILHFGTLVCMLQYLTHTSVQFYPRETWNDSIVNVSKTVRKFRIGMAFIFAAHVLAFPTIDLVFQPNWATSASDFIYPPNIFPAPPDFFALVADFIEGILLKPDHKRATDSIRGLNDIFYGIGVYTVMELFFMAGLSPFLTVYEVFSVPSRAARFLLAFYCYVERTEEDIWSLLMPCIHDGILAPTTDQRLRYADWLFIWAKERTAVPLRMGQLVDEYHAVLDAHEAAGDTWCRNSPGNELFDVFEPTFLAGGLNTDFNLGHLIFGQATWQSLGGRVSHRDDPVTAVYRKHGLLDASTKLKPNFYQSLVLPHPEFRGKKSSHRPTFTFRGPKEIWSITRNFPSNSKKGAAAVRSLVGQERDALLFKNIVTSSLGVSIGPLEYCGVGHILHIGGIARVAVCKGDPMIPRYHEERSMRGLDRISKHLDAVGQRKRGRSDKENKALGKRLTALDAGYSRVGKVEEGEGDDLSLCAPKPKRRRLSADQKLALLASN</sequence>
<comment type="caution">
    <text evidence="3">The sequence shown here is derived from an EMBL/GenBank/DDBJ whole genome shotgun (WGS) entry which is preliminary data.</text>
</comment>
<keyword evidence="2" id="KW-1133">Transmembrane helix</keyword>